<dbReference type="Proteomes" id="UP000594260">
    <property type="component" value="Unplaced"/>
</dbReference>
<proteinExistence type="predicted"/>
<dbReference type="AlphaFoldDB" id="A0A7M7MFK9"/>
<dbReference type="RefSeq" id="XP_022658173.1">
    <property type="nucleotide sequence ID" value="XM_022802438.1"/>
</dbReference>
<keyword evidence="2" id="KW-1185">Reference proteome</keyword>
<organism evidence="1 2">
    <name type="scientific">Varroa destructor</name>
    <name type="common">Honeybee mite</name>
    <dbReference type="NCBI Taxonomy" id="109461"/>
    <lineage>
        <taxon>Eukaryota</taxon>
        <taxon>Metazoa</taxon>
        <taxon>Ecdysozoa</taxon>
        <taxon>Arthropoda</taxon>
        <taxon>Chelicerata</taxon>
        <taxon>Arachnida</taxon>
        <taxon>Acari</taxon>
        <taxon>Parasitiformes</taxon>
        <taxon>Mesostigmata</taxon>
        <taxon>Gamasina</taxon>
        <taxon>Dermanyssoidea</taxon>
        <taxon>Varroidae</taxon>
        <taxon>Varroa</taxon>
    </lineage>
</organism>
<accession>A0A7M7MFK9</accession>
<reference evidence="1" key="1">
    <citation type="submission" date="2021-01" db="UniProtKB">
        <authorList>
            <consortium name="EnsemblMetazoa"/>
        </authorList>
    </citation>
    <scope>IDENTIFICATION</scope>
</reference>
<dbReference type="EnsemblMetazoa" id="XM_022802438">
    <property type="protein sequence ID" value="XP_022658173"/>
    <property type="gene ID" value="LOC111249084"/>
</dbReference>
<evidence type="ECO:0000313" key="2">
    <source>
        <dbReference type="Proteomes" id="UP000594260"/>
    </source>
</evidence>
<protein>
    <submittedName>
        <fullName evidence="1">Uncharacterized protein</fullName>
    </submittedName>
</protein>
<evidence type="ECO:0000313" key="1">
    <source>
        <dbReference type="EnsemblMetazoa" id="XP_022658173"/>
    </source>
</evidence>
<dbReference type="GeneID" id="111249084"/>
<sequence length="101" mass="11541">MMKLTPWCVFRLTFSAVYIFIFYNSATPTIVQLEAVNLNTTESNARVPECTAIVQNSENTSSVQMQEMVTKTVCESVRNIFFLRMYRTGSSTVVNILLRLM</sequence>
<name>A0A7M7MFK9_VARDE</name>